<dbReference type="EMBL" id="JAAZSQ010000001">
    <property type="protein sequence ID" value="NKX53336.1"/>
    <property type="molecule type" value="Genomic_DNA"/>
</dbReference>
<reference evidence="4 5" key="1">
    <citation type="submission" date="2020-04" db="EMBL/GenBank/DDBJ databases">
        <title>Arthrobacter sp. nov.</title>
        <authorList>
            <person name="Liu S."/>
        </authorList>
    </citation>
    <scope>NUCLEOTIDE SEQUENCE [LARGE SCALE GENOMIC DNA]</scope>
    <source>
        <strain evidence="4 5">E918</strain>
    </source>
</reference>
<dbReference type="RefSeq" id="WP_168484655.1">
    <property type="nucleotide sequence ID" value="NZ_JAAZSQ010000001.1"/>
</dbReference>
<dbReference type="PROSITE" id="PS51257">
    <property type="entry name" value="PROKAR_LIPOPROTEIN"/>
    <property type="match status" value="1"/>
</dbReference>
<proteinExistence type="inferred from homology"/>
<organism evidence="4 5">
    <name type="scientific">Arthrobacter mobilis</name>
    <dbReference type="NCBI Taxonomy" id="2724944"/>
    <lineage>
        <taxon>Bacteria</taxon>
        <taxon>Bacillati</taxon>
        <taxon>Actinomycetota</taxon>
        <taxon>Actinomycetes</taxon>
        <taxon>Micrococcales</taxon>
        <taxon>Micrococcaceae</taxon>
        <taxon>Arthrobacter</taxon>
    </lineage>
</organism>
<comment type="similarity">
    <text evidence="1">Belongs to the Cu-Zn superoxide dismutase family.</text>
</comment>
<evidence type="ECO:0000256" key="2">
    <source>
        <dbReference type="SAM" id="MobiDB-lite"/>
    </source>
</evidence>
<evidence type="ECO:0000259" key="3">
    <source>
        <dbReference type="Pfam" id="PF00080"/>
    </source>
</evidence>
<accession>A0A7X6HA74</accession>
<evidence type="ECO:0000256" key="1">
    <source>
        <dbReference type="ARBA" id="ARBA00010457"/>
    </source>
</evidence>
<dbReference type="Proteomes" id="UP000544090">
    <property type="component" value="Unassembled WGS sequence"/>
</dbReference>
<dbReference type="Gene3D" id="2.60.40.200">
    <property type="entry name" value="Superoxide dismutase, copper/zinc binding domain"/>
    <property type="match status" value="1"/>
</dbReference>
<name>A0A7X6HA74_9MICC</name>
<feature type="domain" description="Superoxide dismutase copper/zinc binding" evidence="3">
    <location>
        <begin position="89"/>
        <end position="208"/>
    </location>
</feature>
<dbReference type="GO" id="GO:0046872">
    <property type="term" value="F:metal ion binding"/>
    <property type="evidence" value="ECO:0007669"/>
    <property type="project" value="InterPro"/>
</dbReference>
<dbReference type="InterPro" id="IPR001424">
    <property type="entry name" value="SOD_Cu_Zn_dom"/>
</dbReference>
<comment type="caution">
    <text evidence="4">The sequence shown here is derived from an EMBL/GenBank/DDBJ whole genome shotgun (WGS) entry which is preliminary data.</text>
</comment>
<dbReference type="Pfam" id="PF00080">
    <property type="entry name" value="Sod_Cu"/>
    <property type="match status" value="1"/>
</dbReference>
<keyword evidence="5" id="KW-1185">Reference proteome</keyword>
<feature type="region of interest" description="Disordered" evidence="2">
    <location>
        <begin position="123"/>
        <end position="144"/>
    </location>
</feature>
<evidence type="ECO:0000313" key="5">
    <source>
        <dbReference type="Proteomes" id="UP000544090"/>
    </source>
</evidence>
<sequence length="209" mass="21964">MGLKPGKTTLAAVGAAALVLALTGCGEKERRGASSGDMTEIAPASPTTTGSFPAGEPVVAQFNEFEDSAAITYNQTVVPKGSNVEVLVQSQGSGTTVRLAVEGLEANRDYGAHVHVNACGAEPEQAGPHYQNRKDPKTPSVNPEYANPENEIWLDLSTDDRGNAEAESTVDWQFREGEGQSIVIHDMHTKTGEGEAGTAGDRLACVNIR</sequence>
<dbReference type="GO" id="GO:0006801">
    <property type="term" value="P:superoxide metabolic process"/>
    <property type="evidence" value="ECO:0007669"/>
    <property type="project" value="InterPro"/>
</dbReference>
<dbReference type="InterPro" id="IPR036423">
    <property type="entry name" value="SOD-like_Cu/Zn_dom_sf"/>
</dbReference>
<dbReference type="SUPFAM" id="SSF49329">
    <property type="entry name" value="Cu,Zn superoxide dismutase-like"/>
    <property type="match status" value="1"/>
</dbReference>
<protein>
    <submittedName>
        <fullName evidence="4">Superoxide dismutase family protein</fullName>
    </submittedName>
</protein>
<gene>
    <name evidence="4" type="ORF">HGG74_02045</name>
</gene>
<dbReference type="AlphaFoldDB" id="A0A7X6HA74"/>
<evidence type="ECO:0000313" key="4">
    <source>
        <dbReference type="EMBL" id="NKX53336.1"/>
    </source>
</evidence>
<feature type="region of interest" description="Disordered" evidence="2">
    <location>
        <begin position="29"/>
        <end position="53"/>
    </location>
</feature>